<keyword evidence="1" id="KW-0645">Protease</keyword>
<reference evidence="1 2" key="1">
    <citation type="submission" date="2020-08" db="EMBL/GenBank/DDBJ databases">
        <title>Genomic Encyclopedia of Type Strains, Phase IV (KMG-IV): sequencing the most valuable type-strain genomes for metagenomic binning, comparative biology and taxonomic classification.</title>
        <authorList>
            <person name="Goeker M."/>
        </authorList>
    </citation>
    <scope>NUCLEOTIDE SEQUENCE [LARGE SCALE GENOMIC DNA]</scope>
    <source>
        <strain evidence="1 2">DSM 21458</strain>
    </source>
</reference>
<dbReference type="GO" id="GO:0006508">
    <property type="term" value="P:proteolysis"/>
    <property type="evidence" value="ECO:0007669"/>
    <property type="project" value="InterPro"/>
</dbReference>
<keyword evidence="1" id="KW-0378">Hydrolase</keyword>
<dbReference type="EMBL" id="JACHHG010000005">
    <property type="protein sequence ID" value="MBB6098104.1"/>
    <property type="molecule type" value="Genomic_DNA"/>
</dbReference>
<comment type="caution">
    <text evidence="1">The sequence shown here is derived from an EMBL/GenBank/DDBJ whole genome shotgun (WGS) entry which is preliminary data.</text>
</comment>
<dbReference type="Pfam" id="PF01244">
    <property type="entry name" value="Peptidase_M19"/>
    <property type="match status" value="1"/>
</dbReference>
<dbReference type="AlphaFoldDB" id="A0A841HZK4"/>
<proteinExistence type="predicted"/>
<keyword evidence="1" id="KW-0224">Dipeptidase</keyword>
<dbReference type="Gene3D" id="3.20.20.140">
    <property type="entry name" value="Metal-dependent hydrolases"/>
    <property type="match status" value="1"/>
</dbReference>
<dbReference type="InterPro" id="IPR032466">
    <property type="entry name" value="Metal_Hydrolase"/>
</dbReference>
<keyword evidence="2" id="KW-1185">Reference proteome</keyword>
<dbReference type="EC" id="3.4.13.19" evidence="1"/>
<name>A0A841HZK4_9DEIO</name>
<evidence type="ECO:0000313" key="2">
    <source>
        <dbReference type="Proteomes" id="UP000569951"/>
    </source>
</evidence>
<protein>
    <submittedName>
        <fullName evidence="1">Membrane dipeptidase</fullName>
        <ecNumber evidence="1">3.4.13.19</ecNumber>
    </submittedName>
</protein>
<evidence type="ECO:0000313" key="1">
    <source>
        <dbReference type="EMBL" id="MBB6098104.1"/>
    </source>
</evidence>
<dbReference type="SUPFAM" id="SSF51556">
    <property type="entry name" value="Metallo-dependent hydrolases"/>
    <property type="match status" value="1"/>
</dbReference>
<dbReference type="InterPro" id="IPR008257">
    <property type="entry name" value="Pept_M19"/>
</dbReference>
<accession>A0A841HZK4</accession>
<dbReference type="PANTHER" id="PTHR10443">
    <property type="entry name" value="MICROSOMAL DIPEPTIDASE"/>
    <property type="match status" value="1"/>
</dbReference>
<dbReference type="GO" id="GO:0070573">
    <property type="term" value="F:metallodipeptidase activity"/>
    <property type="evidence" value="ECO:0007669"/>
    <property type="project" value="InterPro"/>
</dbReference>
<dbReference type="RefSeq" id="WP_183986207.1">
    <property type="nucleotide sequence ID" value="NZ_JACHHG010000005.1"/>
</dbReference>
<dbReference type="PROSITE" id="PS51365">
    <property type="entry name" value="RENAL_DIPEPTIDASE_2"/>
    <property type="match status" value="1"/>
</dbReference>
<dbReference type="Proteomes" id="UP000569951">
    <property type="component" value="Unassembled WGS sequence"/>
</dbReference>
<sequence length="353" mass="39426">MSAPVRPNRGFHELLEEGRAPYLYVDACIQAWPDADYASAHRHGVAAYGVTAWHPQISFEQAFEELMDWHRVARENPRLSVAYTAQDIRDAWERGDATLLLASQDGEFIGGKLHRVEAFYRLGLRITLFAYNRSNLICGGCLDREDSGLTRFGRRVLEECNRVGLLIDCSHVSRRSSLELTEFSADPVVYTHANPAHLCQHPRNIDDEQIRAVAARGGVIGLVSWGPLVQKNGQASRPSVEDFLDHIDYVADLLGGTQAIGLGTDMSLGSYPPHRHDPWGDPDYPPTMARYNAIPGMPTTPLSPLRFVEGFDSFSQIGHLAERLSSRGYGESDIRGILGENFLRVFEQVWKPV</sequence>
<organism evidence="1 2">
    <name type="scientific">Deinobacterium chartae</name>
    <dbReference type="NCBI Taxonomy" id="521158"/>
    <lineage>
        <taxon>Bacteria</taxon>
        <taxon>Thermotogati</taxon>
        <taxon>Deinococcota</taxon>
        <taxon>Deinococci</taxon>
        <taxon>Deinococcales</taxon>
        <taxon>Deinococcaceae</taxon>
        <taxon>Deinobacterium</taxon>
    </lineage>
</organism>
<gene>
    <name evidence="1" type="ORF">HNR42_001529</name>
</gene>
<dbReference type="PANTHER" id="PTHR10443:SF12">
    <property type="entry name" value="DIPEPTIDASE"/>
    <property type="match status" value="1"/>
</dbReference>